<feature type="region of interest" description="Disordered" evidence="5">
    <location>
        <begin position="85"/>
        <end position="111"/>
    </location>
</feature>
<proteinExistence type="inferred from homology"/>
<gene>
    <name evidence="6" type="ORF">RHTO0S_10e02520g</name>
</gene>
<dbReference type="GO" id="GO:0032991">
    <property type="term" value="C:protein-containing complex"/>
    <property type="evidence" value="ECO:0007669"/>
    <property type="project" value="UniProtKB-ARBA"/>
</dbReference>
<dbReference type="InterPro" id="IPR018791">
    <property type="entry name" value="UV_resistance/autophagy_Atg14"/>
</dbReference>
<dbReference type="GO" id="GO:0000149">
    <property type="term" value="F:SNARE binding"/>
    <property type="evidence" value="ECO:0007669"/>
    <property type="project" value="TreeGrafter"/>
</dbReference>
<sequence>MPLTRSDSSQSAWVLPQDDEGDFPEQRRLRHLSGILLRNLSLDPARDGLSTSLAGPGKLVSLNDPLPTSLVGKLASTSYDAGPPSADINDFAIPSPRKGRRRAGSTASWSGTLAATRAEDAELVLDAKPPARIRPKRSSSVGTLLGKAVSIDEEEGTYVSAATSNLTRACSASRASIGSAGSGSTIRQAPRLPPSRPDGDHLAKEKPPPPASSLFALKERQRQEGAMKRRLVDSFVTLELVPAKTGAWQDERPVLGSRRRSGSVASVGMRRSGSGNSLRGSTSSPTKSMRRRTISSSLLASDLPFTASSSSPRQPQTSSEPFFISPISPSAMHADILVDHNSFIRPDSPLSPFPDDSGTQSWPGLSESRLRIKVFARPTDGRRVAKGKRREGEDGWRVLTEWDVELDGLTSLGRDPANFPPLPPNTLVFALSTSPSDPFASPSSSSSADLEYFTAPLTLLYRSRRRRLVRRNSVSTLHPRAWSEDEADASDSDLSSCSSDEDGGGNMSDPGVGNGSGTIRTRPRSGTIRSLRSRLIKAEEERRKRAAVLERSRRETKMVKAADWEEMRRLWEGEWELRHVRSEQKEVRRRIDEALEQGWAELERERAELQDRVDDLDNVKEAVRDELLDSQAEIDRRKEGLAARRERLRRARELDEQSRENLRAQTAALDDSSRALDKLNESAQIRRTQLITLLSHIFPIEPVEPTSTKHPQPDLLFSIVGLPLPNSSFPSSYSDDLLSSALGYAAQVTQLLAAYLGVPLCYPIQCRGSRSVVFDEISMMKGPRAFPLYGKGVDQYRFDYGVFLLNKNIEQLMYSQRLIVLDLRNTLPNLKSLILSLSYDPSHADYRNSTLLPSGPFAGVEAEEEELPASPTEAAALAEATTGAVNLEDDDERGRDGASSRMTRSSSNASTIRAPSTSRQSNGADADPPNSPTPSVRSVNGDATGSDSSWVVSGNGSGRTTPTNRRRKDTEKRIIPAREDSSAHHVSLTIKSTRPASIKTARSRTSSNASNSSGYGAKIRDGLWSAVAGGSGSRERREGRKGRRSAMEVGADGGEGEVA</sequence>
<feature type="compositionally biased region" description="Polar residues" evidence="5">
    <location>
        <begin position="933"/>
        <end position="963"/>
    </location>
</feature>
<feature type="compositionally biased region" description="Basic and acidic residues" evidence="5">
    <location>
        <begin position="968"/>
        <end position="983"/>
    </location>
</feature>
<feature type="region of interest" description="Disordered" evidence="5">
    <location>
        <begin position="251"/>
        <end position="322"/>
    </location>
</feature>
<keyword evidence="3 4" id="KW-0175">Coiled coil</keyword>
<reference evidence="6" key="1">
    <citation type="journal article" date="2014" name="Genome Announc.">
        <title>Draft genome sequence of Rhodosporidium toruloides CECT1137, an oleaginous yeast of biotechnological interest.</title>
        <authorList>
            <person name="Morin N."/>
            <person name="Calcas X."/>
            <person name="Devillers H."/>
            <person name="Durrens P."/>
            <person name="Sherman D.J."/>
            <person name="Nicaud J.-M."/>
            <person name="Neuveglise C."/>
        </authorList>
    </citation>
    <scope>NUCLEOTIDE SEQUENCE</scope>
    <source>
        <strain evidence="6">CECT1137</strain>
    </source>
</reference>
<evidence type="ECO:0000256" key="2">
    <source>
        <dbReference type="ARBA" id="ARBA00013807"/>
    </source>
</evidence>
<feature type="compositionally biased region" description="Low complexity" evidence="5">
    <location>
        <begin position="1003"/>
        <end position="1013"/>
    </location>
</feature>
<accession>A0A061B4Y4</accession>
<feature type="region of interest" description="Disordered" evidence="5">
    <location>
        <begin position="174"/>
        <end position="215"/>
    </location>
</feature>
<protein>
    <recommendedName>
        <fullName evidence="2">Autophagy-related protein 14</fullName>
    </recommendedName>
</protein>
<evidence type="ECO:0000256" key="1">
    <source>
        <dbReference type="ARBA" id="ARBA00009574"/>
    </source>
</evidence>
<feature type="compositionally biased region" description="Low complexity" evidence="5">
    <location>
        <begin position="174"/>
        <end position="184"/>
    </location>
</feature>
<feature type="compositionally biased region" description="Low complexity" evidence="5">
    <location>
        <begin position="899"/>
        <end position="911"/>
    </location>
</feature>
<comment type="similarity">
    <text evidence="1">Belongs to the ATG14 family.</text>
</comment>
<dbReference type="PANTHER" id="PTHR15157:SF5">
    <property type="entry name" value="UV RADIATION RESISTANCE-ASSOCIATED GENE PROTEIN"/>
    <property type="match status" value="1"/>
</dbReference>
<feature type="region of interest" description="Disordered" evidence="5">
    <location>
        <begin position="475"/>
        <end position="525"/>
    </location>
</feature>
<feature type="region of interest" description="Disordered" evidence="5">
    <location>
        <begin position="882"/>
        <end position="1059"/>
    </location>
</feature>
<dbReference type="PANTHER" id="PTHR15157">
    <property type="entry name" value="UV RADIATION RESISTANCE-ASSOCIATED GENE PROTEIN"/>
    <property type="match status" value="1"/>
</dbReference>
<feature type="compositionally biased region" description="Polar residues" evidence="5">
    <location>
        <begin position="1"/>
        <end position="12"/>
    </location>
</feature>
<evidence type="ECO:0000256" key="3">
    <source>
        <dbReference type="ARBA" id="ARBA00023054"/>
    </source>
</evidence>
<dbReference type="GO" id="GO:0005768">
    <property type="term" value="C:endosome"/>
    <property type="evidence" value="ECO:0007669"/>
    <property type="project" value="TreeGrafter"/>
</dbReference>
<dbReference type="GO" id="GO:0035493">
    <property type="term" value="P:SNARE complex assembly"/>
    <property type="evidence" value="ECO:0007669"/>
    <property type="project" value="TreeGrafter"/>
</dbReference>
<feature type="region of interest" description="Disordered" evidence="5">
    <location>
        <begin position="1"/>
        <end position="24"/>
    </location>
</feature>
<dbReference type="AlphaFoldDB" id="A0A061B4Y4"/>
<dbReference type="OrthoDB" id="72772at2759"/>
<dbReference type="EMBL" id="LK052945">
    <property type="protein sequence ID" value="CDR44886.1"/>
    <property type="molecule type" value="Genomic_DNA"/>
</dbReference>
<dbReference type="GO" id="GO:0000323">
    <property type="term" value="C:lytic vacuole"/>
    <property type="evidence" value="ECO:0007669"/>
    <property type="project" value="TreeGrafter"/>
</dbReference>
<feature type="compositionally biased region" description="Basic and acidic residues" evidence="5">
    <location>
        <begin position="197"/>
        <end position="207"/>
    </location>
</feature>
<evidence type="ECO:0000256" key="5">
    <source>
        <dbReference type="SAM" id="MobiDB-lite"/>
    </source>
</evidence>
<evidence type="ECO:0000256" key="4">
    <source>
        <dbReference type="SAM" id="Coils"/>
    </source>
</evidence>
<name>A0A061B4Y4_RHOTO</name>
<feature type="coiled-coil region" evidence="4">
    <location>
        <begin position="577"/>
        <end position="665"/>
    </location>
</feature>
<feature type="compositionally biased region" description="Low complexity" evidence="5">
    <location>
        <begin position="308"/>
        <end position="322"/>
    </location>
</feature>
<feature type="compositionally biased region" description="Polar residues" evidence="5">
    <location>
        <begin position="913"/>
        <end position="923"/>
    </location>
</feature>
<dbReference type="Pfam" id="PF10186">
    <property type="entry name" value="ATG14"/>
    <property type="match status" value="1"/>
</dbReference>
<feature type="compositionally biased region" description="Low complexity" evidence="5">
    <location>
        <begin position="262"/>
        <end position="284"/>
    </location>
</feature>
<evidence type="ECO:0000313" key="6">
    <source>
        <dbReference type="EMBL" id="CDR44886.1"/>
    </source>
</evidence>
<organism evidence="6">
    <name type="scientific">Rhodotorula toruloides</name>
    <name type="common">Yeast</name>
    <name type="synonym">Rhodosporidium toruloides</name>
    <dbReference type="NCBI Taxonomy" id="5286"/>
    <lineage>
        <taxon>Eukaryota</taxon>
        <taxon>Fungi</taxon>
        <taxon>Dikarya</taxon>
        <taxon>Basidiomycota</taxon>
        <taxon>Pucciniomycotina</taxon>
        <taxon>Microbotryomycetes</taxon>
        <taxon>Sporidiobolales</taxon>
        <taxon>Sporidiobolaceae</taxon>
        <taxon>Rhodotorula</taxon>
    </lineage>
</organism>